<evidence type="ECO:0000313" key="5">
    <source>
        <dbReference type="EMBL" id="KOF73245.1"/>
    </source>
</evidence>
<evidence type="ECO:0000256" key="1">
    <source>
        <dbReference type="ARBA" id="ARBA00022737"/>
    </source>
</evidence>
<dbReference type="GO" id="GO:0070531">
    <property type="term" value="C:BRCA1-A complex"/>
    <property type="evidence" value="ECO:0007669"/>
    <property type="project" value="TreeGrafter"/>
</dbReference>
<dbReference type="STRING" id="37653.A0A0L8G9L5"/>
<dbReference type="AlphaFoldDB" id="A0A0L8G9L5"/>
<dbReference type="PROSITE" id="PS50297">
    <property type="entry name" value="ANK_REP_REGION"/>
    <property type="match status" value="2"/>
</dbReference>
<dbReference type="EMBL" id="KQ423226">
    <property type="protein sequence ID" value="KOF73245.1"/>
    <property type="molecule type" value="Genomic_DNA"/>
</dbReference>
<dbReference type="GO" id="GO:0004842">
    <property type="term" value="F:ubiquitin-protein transferase activity"/>
    <property type="evidence" value="ECO:0007669"/>
    <property type="project" value="TreeGrafter"/>
</dbReference>
<accession>A0A0L8G9L5</accession>
<dbReference type="PANTHER" id="PTHR24171:SF8">
    <property type="entry name" value="BRCA1-ASSOCIATED RING DOMAIN PROTEIN 1"/>
    <property type="match status" value="1"/>
</dbReference>
<dbReference type="InterPro" id="IPR002110">
    <property type="entry name" value="Ankyrin_rpt"/>
</dbReference>
<feature type="domain" description="BRCT" evidence="4">
    <location>
        <begin position="181"/>
        <end position="277"/>
    </location>
</feature>
<feature type="repeat" description="ANK" evidence="3">
    <location>
        <begin position="117"/>
        <end position="149"/>
    </location>
</feature>
<dbReference type="PROSITE" id="PS50172">
    <property type="entry name" value="BRCT"/>
    <property type="match status" value="2"/>
</dbReference>
<proteinExistence type="predicted"/>
<dbReference type="InterPro" id="IPR001357">
    <property type="entry name" value="BRCT_dom"/>
</dbReference>
<gene>
    <name evidence="5" type="ORF">OCBIM_22038175mg</name>
</gene>
<dbReference type="PANTHER" id="PTHR24171">
    <property type="entry name" value="ANKYRIN REPEAT DOMAIN-CONTAINING PROTEIN 39-RELATED"/>
    <property type="match status" value="1"/>
</dbReference>
<dbReference type="OrthoDB" id="2384350at2759"/>
<dbReference type="InterPro" id="IPR036770">
    <property type="entry name" value="Ankyrin_rpt-contain_sf"/>
</dbReference>
<dbReference type="Gene3D" id="1.25.40.20">
    <property type="entry name" value="Ankyrin repeat-containing domain"/>
    <property type="match status" value="1"/>
</dbReference>
<feature type="domain" description="BRCT" evidence="4">
    <location>
        <begin position="299"/>
        <end position="338"/>
    </location>
</feature>
<organism evidence="5">
    <name type="scientific">Octopus bimaculoides</name>
    <name type="common">California two-spotted octopus</name>
    <dbReference type="NCBI Taxonomy" id="37653"/>
    <lineage>
        <taxon>Eukaryota</taxon>
        <taxon>Metazoa</taxon>
        <taxon>Spiralia</taxon>
        <taxon>Lophotrochozoa</taxon>
        <taxon>Mollusca</taxon>
        <taxon>Cephalopoda</taxon>
        <taxon>Coleoidea</taxon>
        <taxon>Octopodiformes</taxon>
        <taxon>Octopoda</taxon>
        <taxon>Incirrata</taxon>
        <taxon>Octopodidae</taxon>
        <taxon>Octopus</taxon>
    </lineage>
</organism>
<sequence length="415" mass="45475">MFQPAQAVTGTRHDGQVVNDNGGDIGIRHLYPIFQGQPPLSPFLGNTGHPVRHLIPVLINLENNLAKVQVLLTEGANVNTKDHAGWTPLHEACNHGYEKIVKVLLDSGALINTPGSENDTALHDAVRNGRIGCVKLLVSRGACQTLRNAHGLMAKDYAFTDAMKEALTTDVLVTSSTPELQSSTCTDGGPICILATAFSRDLKVELRKLASVINAKIVDDVSPEVTHVVIGVNKDGLCPRTLKYLKAVLAGKWIVTLDWLRTCVEYGYQVSEEPFEVAGSTSNPFSFAPFKGRMNKLKQLPRLFDGCQFYFHGAFNSPVPTKEELMDLVKQGGGHVLSREPRLHTLDELNLTVPYHAVNCDNNISQCGLFIVYAEKTNDLTFHQHPKLCTVSVSCLMESIATFFLCKLHGIIPQL</sequence>
<dbReference type="SMART" id="SM00248">
    <property type="entry name" value="ANK"/>
    <property type="match status" value="2"/>
</dbReference>
<dbReference type="PROSITE" id="PS50088">
    <property type="entry name" value="ANK_REPEAT"/>
    <property type="match status" value="2"/>
</dbReference>
<protein>
    <recommendedName>
        <fullName evidence="4">BRCT domain-containing protein</fullName>
    </recommendedName>
</protein>
<dbReference type="Pfam" id="PF12796">
    <property type="entry name" value="Ank_2"/>
    <property type="match status" value="1"/>
</dbReference>
<dbReference type="SUPFAM" id="SSF52113">
    <property type="entry name" value="BRCT domain"/>
    <property type="match status" value="1"/>
</dbReference>
<dbReference type="InterPro" id="IPR036420">
    <property type="entry name" value="BRCT_dom_sf"/>
</dbReference>
<feature type="repeat" description="ANK" evidence="3">
    <location>
        <begin position="84"/>
        <end position="116"/>
    </location>
</feature>
<dbReference type="CDD" id="cd17734">
    <property type="entry name" value="BRCT_Bard1_rpt1"/>
    <property type="match status" value="1"/>
</dbReference>
<keyword evidence="2 3" id="KW-0040">ANK repeat</keyword>
<evidence type="ECO:0000256" key="2">
    <source>
        <dbReference type="ARBA" id="ARBA00023043"/>
    </source>
</evidence>
<dbReference type="GO" id="GO:0031436">
    <property type="term" value="C:BRCA1-BARD1 complex"/>
    <property type="evidence" value="ECO:0007669"/>
    <property type="project" value="TreeGrafter"/>
</dbReference>
<keyword evidence="1" id="KW-0677">Repeat</keyword>
<evidence type="ECO:0000256" key="3">
    <source>
        <dbReference type="PROSITE-ProRule" id="PRU00023"/>
    </source>
</evidence>
<dbReference type="SMART" id="SM00292">
    <property type="entry name" value="BRCT"/>
    <property type="match status" value="2"/>
</dbReference>
<reference evidence="5" key="1">
    <citation type="submission" date="2015-07" db="EMBL/GenBank/DDBJ databases">
        <title>MeaNS - Measles Nucleotide Surveillance Program.</title>
        <authorList>
            <person name="Tran T."/>
            <person name="Druce J."/>
        </authorList>
    </citation>
    <scope>NUCLEOTIDE SEQUENCE</scope>
    <source>
        <strain evidence="5">UCB-OBI-ISO-001</strain>
        <tissue evidence="5">Gonad</tissue>
    </source>
</reference>
<dbReference type="GO" id="GO:0085020">
    <property type="term" value="P:protein K6-linked ubiquitination"/>
    <property type="evidence" value="ECO:0007669"/>
    <property type="project" value="TreeGrafter"/>
</dbReference>
<dbReference type="CDD" id="cd17720">
    <property type="entry name" value="BRCT_Bard1_rpt2"/>
    <property type="match status" value="1"/>
</dbReference>
<dbReference type="Pfam" id="PF00533">
    <property type="entry name" value="BRCT"/>
    <property type="match status" value="1"/>
</dbReference>
<dbReference type="Gene3D" id="3.40.50.10190">
    <property type="entry name" value="BRCT domain"/>
    <property type="match status" value="2"/>
</dbReference>
<dbReference type="SUPFAM" id="SSF48403">
    <property type="entry name" value="Ankyrin repeat"/>
    <property type="match status" value="1"/>
</dbReference>
<evidence type="ECO:0000259" key="4">
    <source>
        <dbReference type="PROSITE" id="PS50172"/>
    </source>
</evidence>
<name>A0A0L8G9L5_OCTBM</name>